<evidence type="ECO:0000313" key="1">
    <source>
        <dbReference type="EMBL" id="TDG20427.1"/>
    </source>
</evidence>
<dbReference type="RefSeq" id="WP_133197833.1">
    <property type="nucleotide sequence ID" value="NZ_JBHUCW010000040.1"/>
</dbReference>
<sequence length="59" mass="6814">MHASVEFAGALRFNVANRVADEKKMPIQFSQIWVGARRFGRMRIKLASDERLLAFCPLY</sequence>
<dbReference type="EMBL" id="SMRP01000016">
    <property type="protein sequence ID" value="TDG20427.1"/>
    <property type="molecule type" value="Genomic_DNA"/>
</dbReference>
<protein>
    <submittedName>
        <fullName evidence="1">Uncharacterized protein</fullName>
    </submittedName>
</protein>
<reference evidence="1 2" key="1">
    <citation type="submission" date="2019-03" db="EMBL/GenBank/DDBJ databases">
        <title>Paraburkholderia sp. 4M-K11, isolated from subtropical forest soil.</title>
        <authorList>
            <person name="Gao Z.-H."/>
            <person name="Qiu L.-H."/>
        </authorList>
    </citation>
    <scope>NUCLEOTIDE SEQUENCE [LARGE SCALE GENOMIC DNA]</scope>
    <source>
        <strain evidence="1 2">4M-K11</strain>
    </source>
</reference>
<gene>
    <name evidence="1" type="ORF">EYW47_26665</name>
</gene>
<comment type="caution">
    <text evidence="1">The sequence shown here is derived from an EMBL/GenBank/DDBJ whole genome shotgun (WGS) entry which is preliminary data.</text>
</comment>
<proteinExistence type="predicted"/>
<dbReference type="Proteomes" id="UP000295722">
    <property type="component" value="Unassembled WGS sequence"/>
</dbReference>
<dbReference type="AlphaFoldDB" id="A0A4R5M3Z6"/>
<accession>A0A4R5M3Z6</accession>
<evidence type="ECO:0000313" key="2">
    <source>
        <dbReference type="Proteomes" id="UP000295722"/>
    </source>
</evidence>
<organism evidence="1 2">
    <name type="scientific">Paraburkholderia silviterrae</name>
    <dbReference type="NCBI Taxonomy" id="2528715"/>
    <lineage>
        <taxon>Bacteria</taxon>
        <taxon>Pseudomonadati</taxon>
        <taxon>Pseudomonadota</taxon>
        <taxon>Betaproteobacteria</taxon>
        <taxon>Burkholderiales</taxon>
        <taxon>Burkholderiaceae</taxon>
        <taxon>Paraburkholderia</taxon>
    </lineage>
</organism>
<name>A0A4R5M3Z6_9BURK</name>
<keyword evidence="2" id="KW-1185">Reference proteome</keyword>